<dbReference type="SUPFAM" id="SSF51905">
    <property type="entry name" value="FAD/NAD(P)-binding domain"/>
    <property type="match status" value="2"/>
</dbReference>
<dbReference type="Pfam" id="PF07992">
    <property type="entry name" value="Pyr_redox_2"/>
    <property type="match status" value="1"/>
</dbReference>
<name>A0A9P6JI56_9AGAR</name>
<dbReference type="Proteomes" id="UP000807306">
    <property type="component" value="Unassembled WGS sequence"/>
</dbReference>
<gene>
    <name evidence="6" type="ORF">CPB83DRAFT_865217</name>
</gene>
<proteinExistence type="inferred from homology"/>
<dbReference type="EMBL" id="MU157987">
    <property type="protein sequence ID" value="KAF9521810.1"/>
    <property type="molecule type" value="Genomic_DNA"/>
</dbReference>
<dbReference type="GO" id="GO:0004174">
    <property type="term" value="F:electron-transferring-flavoprotein dehydrogenase activity"/>
    <property type="evidence" value="ECO:0007669"/>
    <property type="project" value="TreeGrafter"/>
</dbReference>
<evidence type="ECO:0000256" key="1">
    <source>
        <dbReference type="ARBA" id="ARBA00006442"/>
    </source>
</evidence>
<comment type="caution">
    <text evidence="6">The sequence shown here is derived from an EMBL/GenBank/DDBJ whole genome shotgun (WGS) entry which is preliminary data.</text>
</comment>
<evidence type="ECO:0000256" key="4">
    <source>
        <dbReference type="ARBA" id="ARBA00023002"/>
    </source>
</evidence>
<feature type="domain" description="FAD/NAD(P)-binding" evidence="5">
    <location>
        <begin position="20"/>
        <end position="302"/>
    </location>
</feature>
<reference evidence="6" key="1">
    <citation type="submission" date="2020-11" db="EMBL/GenBank/DDBJ databases">
        <authorList>
            <consortium name="DOE Joint Genome Institute"/>
            <person name="Ahrendt S."/>
            <person name="Riley R."/>
            <person name="Andreopoulos W."/>
            <person name="Labutti K."/>
            <person name="Pangilinan J."/>
            <person name="Ruiz-Duenas F.J."/>
            <person name="Barrasa J.M."/>
            <person name="Sanchez-Garcia M."/>
            <person name="Camarero S."/>
            <person name="Miyauchi S."/>
            <person name="Serrano A."/>
            <person name="Linde D."/>
            <person name="Babiker R."/>
            <person name="Drula E."/>
            <person name="Ayuso-Fernandez I."/>
            <person name="Pacheco R."/>
            <person name="Padilla G."/>
            <person name="Ferreira P."/>
            <person name="Barriuso J."/>
            <person name="Kellner H."/>
            <person name="Castanera R."/>
            <person name="Alfaro M."/>
            <person name="Ramirez L."/>
            <person name="Pisabarro A.G."/>
            <person name="Kuo A."/>
            <person name="Tritt A."/>
            <person name="Lipzen A."/>
            <person name="He G."/>
            <person name="Yan M."/>
            <person name="Ng V."/>
            <person name="Cullen D."/>
            <person name="Martin F."/>
            <person name="Rosso M.-N."/>
            <person name="Henrissat B."/>
            <person name="Hibbett D."/>
            <person name="Martinez A.T."/>
            <person name="Grigoriev I.V."/>
        </authorList>
    </citation>
    <scope>NUCLEOTIDE SEQUENCE</scope>
    <source>
        <strain evidence="6">CBS 506.95</strain>
    </source>
</reference>
<comment type="similarity">
    <text evidence="1">Belongs to the FAD-dependent oxidoreductase family.</text>
</comment>
<dbReference type="PANTHER" id="PTHR43735:SF3">
    <property type="entry name" value="FERROPTOSIS SUPPRESSOR PROTEIN 1"/>
    <property type="match status" value="1"/>
</dbReference>
<evidence type="ECO:0000256" key="3">
    <source>
        <dbReference type="ARBA" id="ARBA00022827"/>
    </source>
</evidence>
<dbReference type="InterPro" id="IPR036188">
    <property type="entry name" value="FAD/NAD-bd_sf"/>
</dbReference>
<protein>
    <recommendedName>
        <fullName evidence="5">FAD/NAD(P)-binding domain-containing protein</fullName>
    </recommendedName>
</protein>
<dbReference type="PRINTS" id="PR00411">
    <property type="entry name" value="PNDRDTASEI"/>
</dbReference>
<dbReference type="InterPro" id="IPR023753">
    <property type="entry name" value="FAD/NAD-binding_dom"/>
</dbReference>
<keyword evidence="4" id="KW-0560">Oxidoreductase</keyword>
<evidence type="ECO:0000256" key="2">
    <source>
        <dbReference type="ARBA" id="ARBA00022630"/>
    </source>
</evidence>
<dbReference type="OrthoDB" id="202203at2759"/>
<keyword evidence="3" id="KW-0274">FAD</keyword>
<accession>A0A9P6JI56</accession>
<evidence type="ECO:0000313" key="7">
    <source>
        <dbReference type="Proteomes" id="UP000807306"/>
    </source>
</evidence>
<evidence type="ECO:0000259" key="5">
    <source>
        <dbReference type="Pfam" id="PF07992"/>
    </source>
</evidence>
<dbReference type="GO" id="GO:0005737">
    <property type="term" value="C:cytoplasm"/>
    <property type="evidence" value="ECO:0007669"/>
    <property type="project" value="TreeGrafter"/>
</dbReference>
<keyword evidence="2" id="KW-0285">Flavoprotein</keyword>
<evidence type="ECO:0000313" key="6">
    <source>
        <dbReference type="EMBL" id="KAF9521810.1"/>
    </source>
</evidence>
<dbReference type="AlphaFoldDB" id="A0A9P6JI56"/>
<organism evidence="6 7">
    <name type="scientific">Crepidotus variabilis</name>
    <dbReference type="NCBI Taxonomy" id="179855"/>
    <lineage>
        <taxon>Eukaryota</taxon>
        <taxon>Fungi</taxon>
        <taxon>Dikarya</taxon>
        <taxon>Basidiomycota</taxon>
        <taxon>Agaricomycotina</taxon>
        <taxon>Agaricomycetes</taxon>
        <taxon>Agaricomycetidae</taxon>
        <taxon>Agaricales</taxon>
        <taxon>Agaricineae</taxon>
        <taxon>Crepidotaceae</taxon>
        <taxon>Crepidotus</taxon>
    </lineage>
</organism>
<dbReference type="Gene3D" id="3.50.50.100">
    <property type="match status" value="1"/>
</dbReference>
<dbReference type="GO" id="GO:0050660">
    <property type="term" value="F:flavin adenine dinucleotide binding"/>
    <property type="evidence" value="ECO:0007669"/>
    <property type="project" value="TreeGrafter"/>
</dbReference>
<dbReference type="PANTHER" id="PTHR43735">
    <property type="entry name" value="APOPTOSIS-INDUCING FACTOR 1"/>
    <property type="match status" value="1"/>
</dbReference>
<sequence length="396" mass="43308">MYRAASLHSLENSGSMNFRTIVVVGGGSAGVEVIRGLAKKLNKSKHRLILITSRPRFTFLPATQRLLVRGDVPLSNVFWPYDQIFGGFPGEIIVGKVTYLEENYRKGDSGGFIVLERGERIGYDCAVLATGSHFPGHLDFPLDDNGIIQHVQSWRQRIASSRNIVIVGGGAVGIEMSGEIRDAYPTKNVTLVHNNCLLLDDTYPDRFRMDIEIGLRKRKIDMVFNESMSSDSKGLLPISDGQDFLRCDLLIPARGGRPNTNYLRFLRPSILTPSGHIKVHSTLQVKSHPNIFALGDIVDWPEVKTLSKITFGQSAVVIGNVSSFIKGKTLKKIYKGTSEVLAVSNGSNAGASYIGFLGGLTLGSGLTTMIKSKDLGINTARRIVGLPAGVEEEEYE</sequence>
<keyword evidence="7" id="KW-1185">Reference proteome</keyword>
<dbReference type="PRINTS" id="PR00368">
    <property type="entry name" value="FADPNR"/>
</dbReference>